<dbReference type="PRINTS" id="PR00781">
    <property type="entry name" value="LIPOSIGPTASE"/>
</dbReference>
<keyword evidence="2" id="KW-0645">Protease</keyword>
<evidence type="ECO:0000256" key="3">
    <source>
        <dbReference type="ARBA" id="ARBA00022692"/>
    </source>
</evidence>
<dbReference type="GO" id="GO:0004190">
    <property type="term" value="F:aspartic-type endopeptidase activity"/>
    <property type="evidence" value="ECO:0007669"/>
    <property type="project" value="InterPro"/>
</dbReference>
<dbReference type="Pfam" id="PF01252">
    <property type="entry name" value="Peptidase_A8"/>
    <property type="match status" value="1"/>
</dbReference>
<feature type="transmembrane region" description="Helical" evidence="7">
    <location>
        <begin position="133"/>
        <end position="154"/>
    </location>
</feature>
<feature type="non-terminal residue" evidence="8">
    <location>
        <position position="1"/>
    </location>
</feature>
<feature type="transmembrane region" description="Helical" evidence="7">
    <location>
        <begin position="14"/>
        <end position="34"/>
    </location>
</feature>
<reference evidence="8" key="1">
    <citation type="submission" date="2018-05" db="EMBL/GenBank/DDBJ databases">
        <authorList>
            <person name="Lanie J.A."/>
            <person name="Ng W.-L."/>
            <person name="Kazmierczak K.M."/>
            <person name="Andrzejewski T.M."/>
            <person name="Davidsen T.M."/>
            <person name="Wayne K.J."/>
            <person name="Tettelin H."/>
            <person name="Glass J.I."/>
            <person name="Rusch D."/>
            <person name="Podicherti R."/>
            <person name="Tsui H.-C.T."/>
            <person name="Winkler M.E."/>
        </authorList>
    </citation>
    <scope>NUCLEOTIDE SEQUENCE</scope>
</reference>
<dbReference type="GO" id="GO:0016020">
    <property type="term" value="C:membrane"/>
    <property type="evidence" value="ECO:0007669"/>
    <property type="project" value="InterPro"/>
</dbReference>
<keyword evidence="3 7" id="KW-0812">Transmembrane</keyword>
<keyword evidence="1" id="KW-1003">Cell membrane</keyword>
<dbReference type="NCBIfam" id="TIGR00077">
    <property type="entry name" value="lspA"/>
    <property type="match status" value="1"/>
</dbReference>
<keyword evidence="5 7" id="KW-1133">Transmembrane helix</keyword>
<evidence type="ECO:0000256" key="6">
    <source>
        <dbReference type="ARBA" id="ARBA00023136"/>
    </source>
</evidence>
<evidence type="ECO:0000256" key="1">
    <source>
        <dbReference type="ARBA" id="ARBA00022475"/>
    </source>
</evidence>
<dbReference type="HAMAP" id="MF_00161">
    <property type="entry name" value="LspA"/>
    <property type="match status" value="1"/>
</dbReference>
<protein>
    <recommendedName>
        <fullName evidence="9">Lipoprotein signal peptidase</fullName>
    </recommendedName>
</protein>
<gene>
    <name evidence="8" type="ORF">METZ01_LOCUS49262</name>
</gene>
<evidence type="ECO:0008006" key="9">
    <source>
        <dbReference type="Google" id="ProtNLM"/>
    </source>
</evidence>
<keyword evidence="4" id="KW-0378">Hydrolase</keyword>
<name>A0A381RZC6_9ZZZZ</name>
<organism evidence="8">
    <name type="scientific">marine metagenome</name>
    <dbReference type="NCBI Taxonomy" id="408172"/>
    <lineage>
        <taxon>unclassified sequences</taxon>
        <taxon>metagenomes</taxon>
        <taxon>ecological metagenomes</taxon>
    </lineage>
</organism>
<dbReference type="InterPro" id="IPR001872">
    <property type="entry name" value="Peptidase_A8"/>
</dbReference>
<sequence length="217" mass="24025">VSADIPRIPIYKDFVLIQLAALIFVIDQFSKFLVRDQLSFRESFPADGFVRFTHTFNTGSAFGIFRDQNTPLILVSFLGIAILIMIYRSQRMPTGLLRLSLGLQIGGALGNLVDRLRLGHVTDFVDVGTWPVFNMADASIITGLVILAYIFIIADSGDNEDGSLMSDYAWCPVCDGEMRTLLGGGWRCSTCGVREMVIGEPLYGDRMVEELTGDQKL</sequence>
<evidence type="ECO:0000256" key="2">
    <source>
        <dbReference type="ARBA" id="ARBA00022670"/>
    </source>
</evidence>
<evidence type="ECO:0000256" key="5">
    <source>
        <dbReference type="ARBA" id="ARBA00022989"/>
    </source>
</evidence>
<feature type="transmembrane region" description="Helical" evidence="7">
    <location>
        <begin position="70"/>
        <end position="88"/>
    </location>
</feature>
<dbReference type="AlphaFoldDB" id="A0A381RZC6"/>
<dbReference type="GO" id="GO:0006508">
    <property type="term" value="P:proteolysis"/>
    <property type="evidence" value="ECO:0007669"/>
    <property type="project" value="UniProtKB-KW"/>
</dbReference>
<proteinExistence type="inferred from homology"/>
<accession>A0A381RZC6</accession>
<dbReference type="EMBL" id="UINC01002413">
    <property type="protein sequence ID" value="SUZ96408.1"/>
    <property type="molecule type" value="Genomic_DNA"/>
</dbReference>
<dbReference type="PANTHER" id="PTHR33695">
    <property type="entry name" value="LIPOPROTEIN SIGNAL PEPTIDASE"/>
    <property type="match status" value="1"/>
</dbReference>
<evidence type="ECO:0000256" key="4">
    <source>
        <dbReference type="ARBA" id="ARBA00022801"/>
    </source>
</evidence>
<dbReference type="PANTHER" id="PTHR33695:SF1">
    <property type="entry name" value="LIPOPROTEIN SIGNAL PEPTIDASE"/>
    <property type="match status" value="1"/>
</dbReference>
<keyword evidence="6 7" id="KW-0472">Membrane</keyword>
<evidence type="ECO:0000256" key="7">
    <source>
        <dbReference type="SAM" id="Phobius"/>
    </source>
</evidence>
<evidence type="ECO:0000313" key="8">
    <source>
        <dbReference type="EMBL" id="SUZ96408.1"/>
    </source>
</evidence>